<name>A0AAJ7DT19_9HYME</name>
<feature type="transmembrane region" description="Helical" evidence="7">
    <location>
        <begin position="148"/>
        <end position="171"/>
    </location>
</feature>
<evidence type="ECO:0000256" key="5">
    <source>
        <dbReference type="ARBA" id="ARBA00022989"/>
    </source>
</evidence>
<protein>
    <submittedName>
        <fullName evidence="10">Synaptic vesicle glycoprotein 2A-like</fullName>
    </submittedName>
</protein>
<evidence type="ECO:0000256" key="7">
    <source>
        <dbReference type="SAM" id="Phobius"/>
    </source>
</evidence>
<feature type="transmembrane region" description="Helical" evidence="7">
    <location>
        <begin position="114"/>
        <end position="136"/>
    </location>
</feature>
<dbReference type="Pfam" id="PF00083">
    <property type="entry name" value="Sugar_tr"/>
    <property type="match status" value="1"/>
</dbReference>
<keyword evidence="5 7" id="KW-1133">Transmembrane helix</keyword>
<evidence type="ECO:0000256" key="2">
    <source>
        <dbReference type="ARBA" id="ARBA00008335"/>
    </source>
</evidence>
<dbReference type="RefSeq" id="XP_011495887.1">
    <property type="nucleotide sequence ID" value="XM_011497585.1"/>
</dbReference>
<feature type="transmembrane region" description="Helical" evidence="7">
    <location>
        <begin position="461"/>
        <end position="487"/>
    </location>
</feature>
<feature type="transmembrane region" description="Helical" evidence="7">
    <location>
        <begin position="381"/>
        <end position="399"/>
    </location>
</feature>
<dbReference type="GeneID" id="105360627"/>
<dbReference type="InterPro" id="IPR005828">
    <property type="entry name" value="MFS_sugar_transport-like"/>
</dbReference>
<evidence type="ECO:0000313" key="10">
    <source>
        <dbReference type="RefSeq" id="XP_011495887.1"/>
    </source>
</evidence>
<evidence type="ECO:0000256" key="6">
    <source>
        <dbReference type="ARBA" id="ARBA00023136"/>
    </source>
</evidence>
<evidence type="ECO:0000259" key="8">
    <source>
        <dbReference type="PROSITE" id="PS50850"/>
    </source>
</evidence>
<dbReference type="PANTHER" id="PTHR23511">
    <property type="entry name" value="SYNAPTIC VESICLE GLYCOPROTEIN 2"/>
    <property type="match status" value="1"/>
</dbReference>
<feature type="transmembrane region" description="Helical" evidence="7">
    <location>
        <begin position="20"/>
        <end position="45"/>
    </location>
</feature>
<organism evidence="9 10">
    <name type="scientific">Ceratosolen solmsi marchali</name>
    <dbReference type="NCBI Taxonomy" id="326594"/>
    <lineage>
        <taxon>Eukaryota</taxon>
        <taxon>Metazoa</taxon>
        <taxon>Ecdysozoa</taxon>
        <taxon>Arthropoda</taxon>
        <taxon>Hexapoda</taxon>
        <taxon>Insecta</taxon>
        <taxon>Pterygota</taxon>
        <taxon>Neoptera</taxon>
        <taxon>Endopterygota</taxon>
        <taxon>Hymenoptera</taxon>
        <taxon>Apocrita</taxon>
        <taxon>Proctotrupomorpha</taxon>
        <taxon>Chalcidoidea</taxon>
        <taxon>Agaonidae</taxon>
        <taxon>Agaoninae</taxon>
        <taxon>Ceratosolen</taxon>
    </lineage>
</organism>
<feature type="transmembrane region" description="Helical" evidence="7">
    <location>
        <begin position="298"/>
        <end position="319"/>
    </location>
</feature>
<dbReference type="SUPFAM" id="SSF103473">
    <property type="entry name" value="MFS general substrate transporter"/>
    <property type="match status" value="1"/>
</dbReference>
<feature type="domain" description="Major facilitator superfamily (MFS) profile" evidence="8">
    <location>
        <begin position="24"/>
        <end position="518"/>
    </location>
</feature>
<feature type="transmembrane region" description="Helical" evidence="7">
    <location>
        <begin position="186"/>
        <end position="206"/>
    </location>
</feature>
<gene>
    <name evidence="10" type="primary">LOC105360627</name>
</gene>
<feature type="transmembrane region" description="Helical" evidence="7">
    <location>
        <begin position="406"/>
        <end position="425"/>
    </location>
</feature>
<keyword evidence="9" id="KW-1185">Reference proteome</keyword>
<comment type="subcellular location">
    <subcellularLocation>
        <location evidence="1">Membrane</location>
        <topology evidence="1">Multi-pass membrane protein</topology>
    </subcellularLocation>
</comment>
<accession>A0AAJ7DT19</accession>
<dbReference type="Proteomes" id="UP000695007">
    <property type="component" value="Unplaced"/>
</dbReference>
<sequence>MYMEESIAEKAVEQTGFGKFNIKITAVSALIFFNCAFCITSVGFVVPTAACDFKMTTIDKGRISAAPMLGMVIGSSIWGYLADLKGRRIALLISLFMQLTVDALASIVPSYWTFVFLKFLSGISVTGQLSIVFTYLGEFQPTKYRNQILSWMELSWAIGVIILALIAWLIIPLRFQFKLHMLSFSSWNLFVLTNCLPALIVALWMLNLPETPKYLAENGRLDALMDVLTRMYIENTGNTAEQFKNVLSTCSIPSISALVNQLDSTETLKTMSMTNKERLKIMLNSSKSQMKALTKKPYAKRLGVTGSIMFCMTSTYYSLMTWFPELFQRFATFEKIFPGQFASVCTVSQRLAITNNSISFHHKLNPFGCDNEIDTSVYVNSIWLGVACLPCAILLPLTVERFGYRIYMLFTATISCVVTVAFFFVKTSMENLILSCIFEAFTSLNISVIFCLLVELFPTNLRVVATAITLFIGRIGSLFGNMLFGYLIDGYCMVLIIIMAAQLFFAATLCWATPSRDKMRKIQGRVSIEVQNKAFTS</sequence>
<dbReference type="GO" id="GO:0016020">
    <property type="term" value="C:membrane"/>
    <property type="evidence" value="ECO:0007669"/>
    <property type="project" value="UniProtKB-SubCell"/>
</dbReference>
<evidence type="ECO:0000256" key="1">
    <source>
        <dbReference type="ARBA" id="ARBA00004141"/>
    </source>
</evidence>
<dbReference type="PROSITE" id="PS50850">
    <property type="entry name" value="MFS"/>
    <property type="match status" value="1"/>
</dbReference>
<proteinExistence type="inferred from homology"/>
<dbReference type="KEGG" id="csol:105360627"/>
<evidence type="ECO:0000256" key="3">
    <source>
        <dbReference type="ARBA" id="ARBA00022448"/>
    </source>
</evidence>
<feature type="transmembrane region" description="Helical" evidence="7">
    <location>
        <begin position="89"/>
        <end position="108"/>
    </location>
</feature>
<dbReference type="AlphaFoldDB" id="A0AAJ7DT19"/>
<dbReference type="GO" id="GO:0022857">
    <property type="term" value="F:transmembrane transporter activity"/>
    <property type="evidence" value="ECO:0007669"/>
    <property type="project" value="InterPro"/>
</dbReference>
<keyword evidence="3" id="KW-0813">Transport</keyword>
<comment type="similarity">
    <text evidence="2">Belongs to the major facilitator superfamily.</text>
</comment>
<feature type="transmembrane region" description="Helical" evidence="7">
    <location>
        <begin position="493"/>
        <end position="512"/>
    </location>
</feature>
<feature type="transmembrane region" description="Helical" evidence="7">
    <location>
        <begin position="431"/>
        <end position="454"/>
    </location>
</feature>
<keyword evidence="4 7" id="KW-0812">Transmembrane</keyword>
<dbReference type="PANTHER" id="PTHR23511:SF38">
    <property type="entry name" value="SYNAPTIC VESICLE 2-RELATED PROTEIN-LIKE PROTEIN"/>
    <property type="match status" value="1"/>
</dbReference>
<evidence type="ECO:0000313" key="9">
    <source>
        <dbReference type="Proteomes" id="UP000695007"/>
    </source>
</evidence>
<dbReference type="InterPro" id="IPR020846">
    <property type="entry name" value="MFS_dom"/>
</dbReference>
<evidence type="ECO:0000256" key="4">
    <source>
        <dbReference type="ARBA" id="ARBA00022692"/>
    </source>
</evidence>
<dbReference type="InterPro" id="IPR036259">
    <property type="entry name" value="MFS_trans_sf"/>
</dbReference>
<feature type="transmembrane region" description="Helical" evidence="7">
    <location>
        <begin position="65"/>
        <end position="82"/>
    </location>
</feature>
<dbReference type="Gene3D" id="1.20.1250.20">
    <property type="entry name" value="MFS general substrate transporter like domains"/>
    <property type="match status" value="1"/>
</dbReference>
<keyword evidence="6 7" id="KW-0472">Membrane</keyword>
<reference evidence="10" key="1">
    <citation type="submission" date="2025-08" db="UniProtKB">
        <authorList>
            <consortium name="RefSeq"/>
        </authorList>
    </citation>
    <scope>IDENTIFICATION</scope>
</reference>